<dbReference type="HOGENOM" id="CLU_2210372_0_0_1"/>
<keyword evidence="3" id="KW-1185">Reference proteome</keyword>
<name>A0A0C3C756_HEBCY</name>
<reference evidence="2 3" key="1">
    <citation type="submission" date="2014-04" db="EMBL/GenBank/DDBJ databases">
        <authorList>
            <consortium name="DOE Joint Genome Institute"/>
            <person name="Kuo A."/>
            <person name="Gay G."/>
            <person name="Dore J."/>
            <person name="Kohler A."/>
            <person name="Nagy L.G."/>
            <person name="Floudas D."/>
            <person name="Copeland A."/>
            <person name="Barry K.W."/>
            <person name="Cichocki N."/>
            <person name="Veneault-Fourrey C."/>
            <person name="LaButti K."/>
            <person name="Lindquist E.A."/>
            <person name="Lipzen A."/>
            <person name="Lundell T."/>
            <person name="Morin E."/>
            <person name="Murat C."/>
            <person name="Sun H."/>
            <person name="Tunlid A."/>
            <person name="Henrissat B."/>
            <person name="Grigoriev I.V."/>
            <person name="Hibbett D.S."/>
            <person name="Martin F."/>
            <person name="Nordberg H.P."/>
            <person name="Cantor M.N."/>
            <person name="Hua S.X."/>
        </authorList>
    </citation>
    <scope>NUCLEOTIDE SEQUENCE [LARGE SCALE GENOMIC DNA]</scope>
    <source>
        <strain evidence="3">h7</strain>
    </source>
</reference>
<feature type="region of interest" description="Disordered" evidence="1">
    <location>
        <begin position="62"/>
        <end position="107"/>
    </location>
</feature>
<gene>
    <name evidence="2" type="ORF">M413DRAFT_191120</name>
</gene>
<accession>A0A0C3C756</accession>
<dbReference type="Proteomes" id="UP000053424">
    <property type="component" value="Unassembled WGS sequence"/>
</dbReference>
<organism evidence="2 3">
    <name type="scientific">Hebeloma cylindrosporum</name>
    <dbReference type="NCBI Taxonomy" id="76867"/>
    <lineage>
        <taxon>Eukaryota</taxon>
        <taxon>Fungi</taxon>
        <taxon>Dikarya</taxon>
        <taxon>Basidiomycota</taxon>
        <taxon>Agaricomycotina</taxon>
        <taxon>Agaricomycetes</taxon>
        <taxon>Agaricomycetidae</taxon>
        <taxon>Agaricales</taxon>
        <taxon>Agaricineae</taxon>
        <taxon>Hymenogastraceae</taxon>
        <taxon>Hebeloma</taxon>
    </lineage>
</organism>
<dbReference type="AlphaFoldDB" id="A0A0C3C756"/>
<evidence type="ECO:0000313" key="3">
    <source>
        <dbReference type="Proteomes" id="UP000053424"/>
    </source>
</evidence>
<dbReference type="EMBL" id="KN831785">
    <property type="protein sequence ID" value="KIM39431.1"/>
    <property type="molecule type" value="Genomic_DNA"/>
</dbReference>
<evidence type="ECO:0000256" key="1">
    <source>
        <dbReference type="SAM" id="MobiDB-lite"/>
    </source>
</evidence>
<proteinExistence type="predicted"/>
<protein>
    <submittedName>
        <fullName evidence="2">Uncharacterized protein</fullName>
    </submittedName>
</protein>
<reference evidence="3" key="2">
    <citation type="submission" date="2015-01" db="EMBL/GenBank/DDBJ databases">
        <title>Evolutionary Origins and Diversification of the Mycorrhizal Mutualists.</title>
        <authorList>
            <consortium name="DOE Joint Genome Institute"/>
            <consortium name="Mycorrhizal Genomics Consortium"/>
            <person name="Kohler A."/>
            <person name="Kuo A."/>
            <person name="Nagy L.G."/>
            <person name="Floudas D."/>
            <person name="Copeland A."/>
            <person name="Barry K.W."/>
            <person name="Cichocki N."/>
            <person name="Veneault-Fourrey C."/>
            <person name="LaButti K."/>
            <person name="Lindquist E.A."/>
            <person name="Lipzen A."/>
            <person name="Lundell T."/>
            <person name="Morin E."/>
            <person name="Murat C."/>
            <person name="Riley R."/>
            <person name="Ohm R."/>
            <person name="Sun H."/>
            <person name="Tunlid A."/>
            <person name="Henrissat B."/>
            <person name="Grigoriev I.V."/>
            <person name="Hibbett D.S."/>
            <person name="Martin F."/>
        </authorList>
    </citation>
    <scope>NUCLEOTIDE SEQUENCE [LARGE SCALE GENOMIC DNA]</scope>
    <source>
        <strain evidence="3">h7</strain>
    </source>
</reference>
<evidence type="ECO:0000313" key="2">
    <source>
        <dbReference type="EMBL" id="KIM39431.1"/>
    </source>
</evidence>
<sequence>MPPRLTISLQLPPHIQKPSMHLDGLTEYIVAFRRCFVSCWKVSGVWSTLLFRAGRPVSHRHFSLSPPTTTRVHPHPQCSECTAPTKELPEGDSLDGGPGVLGRIYRQ</sequence>